<feature type="compositionally biased region" description="Low complexity" evidence="1">
    <location>
        <begin position="55"/>
        <end position="75"/>
    </location>
</feature>
<dbReference type="InterPro" id="IPR000219">
    <property type="entry name" value="DH_dom"/>
</dbReference>
<name>A0A9Q0LG59_ANAIG</name>
<evidence type="ECO:0000259" key="3">
    <source>
        <dbReference type="PROSITE" id="PS50010"/>
    </source>
</evidence>
<feature type="domain" description="PH" evidence="2">
    <location>
        <begin position="764"/>
        <end position="861"/>
    </location>
</feature>
<sequence length="873" mass="102852">MSNQSKKPKAIQRFLTKKKLEKEAEKEEEEKEIKQKEEIKQKKQESPFYKKEINKTNNFKSNSNSNLKSNLSSSPKNKKKKNSKIQKINSVGKLKKSKSFSPQERMRKKFEITKIKSEKLSQTSIHVDTSIPFSNSVKKSVKKKQKDRKSTPIPISKLKRQSVSRLRNSKGYDQKLAKSPLSHDNSRDGIINQIGIEEELFSQDLKTFTNIWKKYFQQNLTIKETSLEQVFELANQLIEQQQKFAQRISTSTTQNIFNRNQLSEIFTIIDLELYKKWLSQFKQNIQTIFQFDRENLEINSLLKKFQNESSGMDFYYYLSRPLEMIENYCAFLHQLMNLEQNKPISEFSKFKSLLEKFEKIQEEFSSEFFVFQQYASCSRIEKQLENISIKLFHPQRYLNSEGKFRRVSRTKNYDAKYFMFNDFLLLGKRKKNRQLTFNTTLFYNKCKIRDLPDDDSGEIQHAVEFLVEDDPDRFIFCFGEEDDKTQFWEDLTEKLKVEISDSNKVSKSKEEIINKRKELSALVGVNQKISTENIELFHAEKTDMQQRTNVIMELVQTEEQYNKDLEVIIENYLKPLKQKSIVNEKDIRAMFSVITEIYGLNQQILQSLKQEYPGENDEAGKMNVGKIFMQYVNFLKIYTQYCANHSQSMNIVAKYSKKDSFENFLQHQKETIPECKGLGVLDFLIKPIQRICKYPLLFKELLKSTNQTYSDYQDLAQAYQALYGVAAYVNEKKRSAEQSMVLVGIYSTLSGIPKSFEFVHPTRHFIQNAVLKKKSVKRVQERNFWLFNDVIVYAKSSWSSKKKKYQYKGHLCLAEALIRDLSSEDHSFQLIPFGSKKGYTIYCDNEEQKIDWINKIKDQITRLAELGIKPSLK</sequence>
<dbReference type="PANTHER" id="PTHR12673">
    <property type="entry name" value="FACIOGENITAL DYSPLASIA PROTEIN"/>
    <property type="match status" value="1"/>
</dbReference>
<dbReference type="PROSITE" id="PS50003">
    <property type="entry name" value="PH_DOMAIN"/>
    <property type="match status" value="1"/>
</dbReference>
<dbReference type="Pfam" id="PF22697">
    <property type="entry name" value="SOS1_NGEF_PH"/>
    <property type="match status" value="1"/>
</dbReference>
<dbReference type="PROSITE" id="PS50010">
    <property type="entry name" value="DH_2"/>
    <property type="match status" value="2"/>
</dbReference>
<keyword evidence="5" id="KW-1185">Reference proteome</keyword>
<feature type="domain" description="DH" evidence="3">
    <location>
        <begin position="546"/>
        <end position="732"/>
    </location>
</feature>
<evidence type="ECO:0000259" key="2">
    <source>
        <dbReference type="PROSITE" id="PS50003"/>
    </source>
</evidence>
<dbReference type="InterPro" id="IPR011993">
    <property type="entry name" value="PH-like_dom_sf"/>
</dbReference>
<evidence type="ECO:0000313" key="4">
    <source>
        <dbReference type="EMBL" id="KAJ5071235.1"/>
    </source>
</evidence>
<organism evidence="4 5">
    <name type="scientific">Anaeramoeba ignava</name>
    <name type="common">Anaerobic marine amoeba</name>
    <dbReference type="NCBI Taxonomy" id="1746090"/>
    <lineage>
        <taxon>Eukaryota</taxon>
        <taxon>Metamonada</taxon>
        <taxon>Anaeramoebidae</taxon>
        <taxon>Anaeramoeba</taxon>
    </lineage>
</organism>
<gene>
    <name evidence="4" type="ORF">M0811_10507</name>
</gene>
<dbReference type="SUPFAM" id="SSF48065">
    <property type="entry name" value="DBL homology domain (DH-domain)"/>
    <property type="match status" value="2"/>
</dbReference>
<dbReference type="InterPro" id="IPR001849">
    <property type="entry name" value="PH_domain"/>
</dbReference>
<dbReference type="CDD" id="cd00160">
    <property type="entry name" value="RhoGEF"/>
    <property type="match status" value="1"/>
</dbReference>
<dbReference type="Gene3D" id="2.30.29.30">
    <property type="entry name" value="Pleckstrin-homology domain (PH domain)/Phosphotyrosine-binding domain (PTB)"/>
    <property type="match status" value="2"/>
</dbReference>
<feature type="region of interest" description="Disordered" evidence="1">
    <location>
        <begin position="136"/>
        <end position="183"/>
    </location>
</feature>
<dbReference type="EMBL" id="JAPDFW010000090">
    <property type="protein sequence ID" value="KAJ5071235.1"/>
    <property type="molecule type" value="Genomic_DNA"/>
</dbReference>
<dbReference type="SMART" id="SM00325">
    <property type="entry name" value="RhoGEF"/>
    <property type="match status" value="1"/>
</dbReference>
<dbReference type="PANTHER" id="PTHR12673:SF159">
    <property type="entry name" value="LD03170P"/>
    <property type="match status" value="1"/>
</dbReference>
<reference evidence="4" key="1">
    <citation type="submission" date="2022-10" db="EMBL/GenBank/DDBJ databases">
        <title>Novel sulphate-reducing endosymbionts in the free-living metamonad Anaeramoeba.</title>
        <authorList>
            <person name="Jerlstrom-Hultqvist J."/>
            <person name="Cepicka I."/>
            <person name="Gallot-Lavallee L."/>
            <person name="Salas-Leiva D."/>
            <person name="Curtis B.A."/>
            <person name="Zahonova K."/>
            <person name="Pipaliya S."/>
            <person name="Dacks J."/>
            <person name="Roger A.J."/>
        </authorList>
    </citation>
    <scope>NUCLEOTIDE SEQUENCE</scope>
    <source>
        <strain evidence="4">BMAN</strain>
    </source>
</reference>
<accession>A0A9Q0LG59</accession>
<dbReference type="OrthoDB" id="1594986at2759"/>
<evidence type="ECO:0000256" key="1">
    <source>
        <dbReference type="SAM" id="MobiDB-lite"/>
    </source>
</evidence>
<evidence type="ECO:0000313" key="5">
    <source>
        <dbReference type="Proteomes" id="UP001149090"/>
    </source>
</evidence>
<feature type="compositionally biased region" description="Basic residues" evidence="1">
    <location>
        <begin position="1"/>
        <end position="17"/>
    </location>
</feature>
<proteinExistence type="predicted"/>
<feature type="region of interest" description="Disordered" evidence="1">
    <location>
        <begin position="1"/>
        <end position="107"/>
    </location>
</feature>
<dbReference type="Gene3D" id="1.20.900.10">
    <property type="entry name" value="Dbl homology (DH) domain"/>
    <property type="match status" value="2"/>
</dbReference>
<comment type="caution">
    <text evidence="4">The sequence shown here is derived from an EMBL/GenBank/DDBJ whole genome shotgun (WGS) entry which is preliminary data.</text>
</comment>
<dbReference type="GO" id="GO:0005085">
    <property type="term" value="F:guanyl-nucleotide exchange factor activity"/>
    <property type="evidence" value="ECO:0007669"/>
    <property type="project" value="InterPro"/>
</dbReference>
<dbReference type="InterPro" id="IPR035899">
    <property type="entry name" value="DBL_dom_sf"/>
</dbReference>
<protein>
    <submittedName>
        <fullName evidence="4">Faciogenital dysplasia protein</fullName>
    </submittedName>
</protein>
<dbReference type="GO" id="GO:0005737">
    <property type="term" value="C:cytoplasm"/>
    <property type="evidence" value="ECO:0007669"/>
    <property type="project" value="TreeGrafter"/>
</dbReference>
<dbReference type="SUPFAM" id="SSF50729">
    <property type="entry name" value="PH domain-like"/>
    <property type="match status" value="2"/>
</dbReference>
<dbReference type="AlphaFoldDB" id="A0A9Q0LG59"/>
<dbReference type="InterPro" id="IPR051092">
    <property type="entry name" value="FYVE_RhoGEF_PH"/>
</dbReference>
<dbReference type="SMART" id="SM00233">
    <property type="entry name" value="PH"/>
    <property type="match status" value="1"/>
</dbReference>
<dbReference type="Proteomes" id="UP001149090">
    <property type="component" value="Unassembled WGS sequence"/>
</dbReference>
<feature type="domain" description="DH" evidence="3">
    <location>
        <begin position="186"/>
        <end position="367"/>
    </location>
</feature>
<feature type="compositionally biased region" description="Basic and acidic residues" evidence="1">
    <location>
        <begin position="18"/>
        <end position="54"/>
    </location>
</feature>
<dbReference type="InterPro" id="IPR055251">
    <property type="entry name" value="SOS1_NGEF_PH"/>
</dbReference>
<dbReference type="Pfam" id="PF00621">
    <property type="entry name" value="RhoGEF"/>
    <property type="match status" value="1"/>
</dbReference>